<dbReference type="InterPro" id="IPR024761">
    <property type="entry name" value="TFIIIC_delta_N"/>
</dbReference>
<feature type="domain" description="Transcription factor IIIC 90kDa subunit N-terminal" evidence="1">
    <location>
        <begin position="38"/>
        <end position="249"/>
    </location>
</feature>
<sequence length="822" mass="93298">MPHRCTITMEMQELTTFQQPDEIIQPFGIHCVGEVVVACAKEHTLVLRLKYRHIVEDSTVCYELSRIKCSTGRPTGALFADEVTLYNASDMEQRKQILLDQTLFPNVAKVYICNVKSWLSPCGVFQDNSRDLLIANLNNMGQLTIYRLEEQFQTSWNPYVDVSDTWQGHIYDNHPIESTEELQIMADEVTITCFSWESVIYERPVRFVFGTKSGKIVLCHLDENGTKIVHVHQEEEAPRVIRYVSIPGQHHFILVGLESGRLAVYRFGTTDALQGAFVAQYVATYFEQDIAIATIECEVGNDQLLILVAKGTYLLALEISFEGTLLGTVTHDTQDFMITGLQQIRPRNYILTTLPGTITHITVESVRASPTGLQIQQHKVQSDLNVSSYALYGVAASRTRSCWFFLGYPSRRFDHLALRSPTCIFFSRCNQQDALKTLLLNETLKLVDYHDAAEVVRFLGNKNADTLKPLETVTLVLSLDEASIYQLKLQLVQLSAKISYYTKRSKTISEALHAQHRFVCSLIEVIHACRVVCWLVDKYTYRTVLNTLQQSTLRCLRNFIRTIILQTFPTDFEYLESDLKPKLSAVLASADDIETSDIMPEMCSFCDLSIDKNSPTCPDGHQVFRCVLTKIQITLECEEITCEMCQRYAIDPSMLATIFEQATVFDFHRCCICDAPFRIDSLLLRNVRAARFLLRTFLDQPFLLCDQVLLSARQILRHLTKLGPAHVDGHQARPFQIVEIALARIGIPGPTWHAADSVGFGTGGLWAVQRRTGADLVARCRGPQFFFRNSLGPGRGIFEKPIVRWASLLDFVSCRTWCSKRE</sequence>
<dbReference type="AlphaFoldDB" id="A0A182Q9C2"/>
<dbReference type="Proteomes" id="UP000075886">
    <property type="component" value="Unassembled WGS sequence"/>
</dbReference>
<protein>
    <recommendedName>
        <fullName evidence="1">Transcription factor IIIC 90kDa subunit N-terminal domain-containing protein</fullName>
    </recommendedName>
</protein>
<dbReference type="STRING" id="69004.A0A182Q9C2"/>
<reference evidence="2" key="2">
    <citation type="submission" date="2020-05" db="UniProtKB">
        <authorList>
            <consortium name="EnsemblMetazoa"/>
        </authorList>
    </citation>
    <scope>IDENTIFICATION</scope>
    <source>
        <strain evidence="2">FAR1</strain>
    </source>
</reference>
<dbReference type="EMBL" id="AXCN02000542">
    <property type="status" value="NOT_ANNOTATED_CDS"/>
    <property type="molecule type" value="Genomic_DNA"/>
</dbReference>
<dbReference type="EnsemblMetazoa" id="AFAF005627-RA">
    <property type="protein sequence ID" value="AFAF005627-PA"/>
    <property type="gene ID" value="AFAF005627"/>
</dbReference>
<evidence type="ECO:0000313" key="3">
    <source>
        <dbReference type="Proteomes" id="UP000075886"/>
    </source>
</evidence>
<accession>A0A182Q9C2</accession>
<organism evidence="2 3">
    <name type="scientific">Anopheles farauti</name>
    <dbReference type="NCBI Taxonomy" id="69004"/>
    <lineage>
        <taxon>Eukaryota</taxon>
        <taxon>Metazoa</taxon>
        <taxon>Ecdysozoa</taxon>
        <taxon>Arthropoda</taxon>
        <taxon>Hexapoda</taxon>
        <taxon>Insecta</taxon>
        <taxon>Pterygota</taxon>
        <taxon>Neoptera</taxon>
        <taxon>Endopterygota</taxon>
        <taxon>Diptera</taxon>
        <taxon>Nematocera</taxon>
        <taxon>Culicoidea</taxon>
        <taxon>Culicidae</taxon>
        <taxon>Anophelinae</taxon>
        <taxon>Anopheles</taxon>
    </lineage>
</organism>
<keyword evidence="3" id="KW-1185">Reference proteome</keyword>
<dbReference type="VEuPathDB" id="VectorBase:AFAF005627"/>
<reference evidence="3" key="1">
    <citation type="submission" date="2014-01" db="EMBL/GenBank/DDBJ databases">
        <title>The Genome Sequence of Anopheles farauti FAR1 (V2).</title>
        <authorList>
            <consortium name="The Broad Institute Genomics Platform"/>
            <person name="Neafsey D.E."/>
            <person name="Besansky N."/>
            <person name="Howell P."/>
            <person name="Walton C."/>
            <person name="Young S.K."/>
            <person name="Zeng Q."/>
            <person name="Gargeya S."/>
            <person name="Fitzgerald M."/>
            <person name="Haas B."/>
            <person name="Abouelleil A."/>
            <person name="Allen A.W."/>
            <person name="Alvarado L."/>
            <person name="Arachchi H.M."/>
            <person name="Berlin A.M."/>
            <person name="Chapman S.B."/>
            <person name="Gainer-Dewar J."/>
            <person name="Goldberg J."/>
            <person name="Griggs A."/>
            <person name="Gujja S."/>
            <person name="Hansen M."/>
            <person name="Howarth C."/>
            <person name="Imamovic A."/>
            <person name="Ireland A."/>
            <person name="Larimer J."/>
            <person name="McCowan C."/>
            <person name="Murphy C."/>
            <person name="Pearson M."/>
            <person name="Poon T.W."/>
            <person name="Priest M."/>
            <person name="Roberts A."/>
            <person name="Saif S."/>
            <person name="Shea T."/>
            <person name="Sisk P."/>
            <person name="Sykes S."/>
            <person name="Wortman J."/>
            <person name="Nusbaum C."/>
            <person name="Birren B."/>
        </authorList>
    </citation>
    <scope>NUCLEOTIDE SEQUENCE [LARGE SCALE GENOMIC DNA]</scope>
    <source>
        <strain evidence="3">FAR1</strain>
    </source>
</reference>
<dbReference type="Pfam" id="PF12657">
    <property type="entry name" value="TFIIIC_delta"/>
    <property type="match status" value="1"/>
</dbReference>
<evidence type="ECO:0000259" key="1">
    <source>
        <dbReference type="Pfam" id="PF12657"/>
    </source>
</evidence>
<name>A0A182Q9C2_9DIPT</name>
<proteinExistence type="predicted"/>
<evidence type="ECO:0000313" key="2">
    <source>
        <dbReference type="EnsemblMetazoa" id="AFAF005627-PA"/>
    </source>
</evidence>